<dbReference type="AlphaFoldDB" id="A0A5Q4BN10"/>
<dbReference type="Proteomes" id="UP000326340">
    <property type="component" value="Unassembled WGS sequence"/>
</dbReference>
<sequence>MAVSKSGETGETRRLGWWPGPDHGLACLSSWQRNDKREGEKASPTPAATGLSFPDPYPFSRRLFCFPMSAPAAAVSCAVCDIGRLEATPGREERKRKRWANSRLRKAKTPKSLACGFNRFGSGSNVSEQRSGCDHPAERFAKQGAACEVSTSTLAAHSSAGSGPQGDDGRAVGHGRG</sequence>
<feature type="region of interest" description="Disordered" evidence="1">
    <location>
        <begin position="1"/>
        <end position="51"/>
    </location>
</feature>
<reference evidence="2 3" key="1">
    <citation type="journal article" date="2019" name="Sci. Rep.">
        <title>Colletotrichum shisoi sp. nov., an anthracnose pathogen of Perilla frutescens in Japan: molecular phylogenetic, morphological and genomic evidence.</title>
        <authorList>
            <person name="Gan P."/>
            <person name="Tsushima A."/>
            <person name="Hiroyama R."/>
            <person name="Narusaka M."/>
            <person name="Takano Y."/>
            <person name="Narusaka Y."/>
            <person name="Kawaradani M."/>
            <person name="Damm U."/>
            <person name="Shirasu K."/>
        </authorList>
    </citation>
    <scope>NUCLEOTIDE SEQUENCE [LARGE SCALE GENOMIC DNA]</scope>
    <source>
        <strain evidence="2 3">PG-2018a</strain>
    </source>
</reference>
<proteinExistence type="predicted"/>
<name>A0A5Q4BN10_9PEZI</name>
<feature type="region of interest" description="Disordered" evidence="1">
    <location>
        <begin position="153"/>
        <end position="177"/>
    </location>
</feature>
<keyword evidence="3" id="KW-1185">Reference proteome</keyword>
<organism evidence="2 3">
    <name type="scientific">Colletotrichum shisoi</name>
    <dbReference type="NCBI Taxonomy" id="2078593"/>
    <lineage>
        <taxon>Eukaryota</taxon>
        <taxon>Fungi</taxon>
        <taxon>Dikarya</taxon>
        <taxon>Ascomycota</taxon>
        <taxon>Pezizomycotina</taxon>
        <taxon>Sordariomycetes</taxon>
        <taxon>Hypocreomycetidae</taxon>
        <taxon>Glomerellales</taxon>
        <taxon>Glomerellaceae</taxon>
        <taxon>Colletotrichum</taxon>
        <taxon>Colletotrichum destructivum species complex</taxon>
    </lineage>
</organism>
<evidence type="ECO:0000256" key="1">
    <source>
        <dbReference type="SAM" id="MobiDB-lite"/>
    </source>
</evidence>
<protein>
    <submittedName>
        <fullName evidence="2">Uncharacterized protein</fullName>
    </submittedName>
</protein>
<evidence type="ECO:0000313" key="3">
    <source>
        <dbReference type="Proteomes" id="UP000326340"/>
    </source>
</evidence>
<dbReference type="EMBL" id="PUHP01000719">
    <property type="protein sequence ID" value="TQN68348.1"/>
    <property type="molecule type" value="Genomic_DNA"/>
</dbReference>
<comment type="caution">
    <text evidence="2">The sequence shown here is derived from an EMBL/GenBank/DDBJ whole genome shotgun (WGS) entry which is preliminary data.</text>
</comment>
<accession>A0A5Q4BN10</accession>
<evidence type="ECO:0000313" key="2">
    <source>
        <dbReference type="EMBL" id="TQN68348.1"/>
    </source>
</evidence>
<feature type="compositionally biased region" description="Polar residues" evidence="1">
    <location>
        <begin position="153"/>
        <end position="162"/>
    </location>
</feature>
<gene>
    <name evidence="2" type="ORF">CSHISOI_07100</name>
</gene>